<organism evidence="1 2">
    <name type="scientific">Neisseria dentiae</name>
    <dbReference type="NCBI Taxonomy" id="194197"/>
    <lineage>
        <taxon>Bacteria</taxon>
        <taxon>Pseudomonadati</taxon>
        <taxon>Pseudomonadota</taxon>
        <taxon>Betaproteobacteria</taxon>
        <taxon>Neisseriales</taxon>
        <taxon>Neisseriaceae</taxon>
        <taxon>Neisseria</taxon>
    </lineage>
</organism>
<dbReference type="GeneID" id="94580478"/>
<dbReference type="RefSeq" id="WP_085365635.1">
    <property type="nucleotide sequence ID" value="NZ_CAUJPZ010000006.1"/>
</dbReference>
<gene>
    <name evidence="1" type="ORF">BWD09_05110</name>
</gene>
<reference evidence="2" key="1">
    <citation type="submission" date="2017-01" db="EMBL/GenBank/DDBJ databases">
        <authorList>
            <person name="Wolfgang W.J."/>
            <person name="Cole J."/>
            <person name="Wroblewski D."/>
            <person name="Mcginnis J."/>
            <person name="Musser K.A."/>
        </authorList>
    </citation>
    <scope>NUCLEOTIDE SEQUENCE [LARGE SCALE GENOMIC DNA]</scope>
    <source>
        <strain evidence="2">DSM 19151</strain>
    </source>
</reference>
<evidence type="ECO:0000313" key="2">
    <source>
        <dbReference type="Proteomes" id="UP000193118"/>
    </source>
</evidence>
<sequence length="68" mass="7384">MDKATVAAKMRLPVLYKSGAAYTLSACDNNLLIRATPYAFQYQNGKSGIVSEKTIPLLPFAASVSFIR</sequence>
<dbReference type="AlphaFoldDB" id="A0A1X3DDW7"/>
<proteinExistence type="predicted"/>
<protein>
    <submittedName>
        <fullName evidence="1">Uncharacterized protein</fullName>
    </submittedName>
</protein>
<comment type="caution">
    <text evidence="1">The sequence shown here is derived from an EMBL/GenBank/DDBJ whole genome shotgun (WGS) entry which is preliminary data.</text>
</comment>
<accession>A0A1X3DDW7</accession>
<dbReference type="Proteomes" id="UP000193118">
    <property type="component" value="Unassembled WGS sequence"/>
</dbReference>
<keyword evidence="2" id="KW-1185">Reference proteome</keyword>
<evidence type="ECO:0000313" key="1">
    <source>
        <dbReference type="EMBL" id="OSI17667.1"/>
    </source>
</evidence>
<dbReference type="EMBL" id="MTBO01000009">
    <property type="protein sequence ID" value="OSI17667.1"/>
    <property type="molecule type" value="Genomic_DNA"/>
</dbReference>
<name>A0A1X3DDW7_9NEIS</name>